<feature type="region of interest" description="Disordered" evidence="1">
    <location>
        <begin position="1"/>
        <end position="25"/>
    </location>
</feature>
<organism evidence="2">
    <name type="scientific">Billgrantia gudaonensis</name>
    <dbReference type="NCBI Taxonomy" id="376427"/>
    <lineage>
        <taxon>Bacteria</taxon>
        <taxon>Pseudomonadati</taxon>
        <taxon>Pseudomonadota</taxon>
        <taxon>Gammaproteobacteria</taxon>
        <taxon>Oceanospirillales</taxon>
        <taxon>Halomonadaceae</taxon>
        <taxon>Billgrantia</taxon>
    </lineage>
</organism>
<comment type="caution">
    <text evidence="2">The sequence shown here is derived from an EMBL/GenBank/DDBJ whole genome shotgun (WGS) entry which is preliminary data.</text>
</comment>
<name>A0A432JL05_9GAMM</name>
<protein>
    <submittedName>
        <fullName evidence="2">Uncharacterized protein</fullName>
    </submittedName>
</protein>
<feature type="region of interest" description="Disordered" evidence="1">
    <location>
        <begin position="129"/>
        <end position="154"/>
    </location>
</feature>
<feature type="compositionally biased region" description="Basic and acidic residues" evidence="1">
    <location>
        <begin position="41"/>
        <end position="50"/>
    </location>
</feature>
<evidence type="ECO:0000256" key="1">
    <source>
        <dbReference type="SAM" id="MobiDB-lite"/>
    </source>
</evidence>
<gene>
    <name evidence="2" type="ORF">DSL92_03280</name>
</gene>
<dbReference type="EMBL" id="RXHI01000008">
    <property type="protein sequence ID" value="RUA22863.1"/>
    <property type="molecule type" value="Genomic_DNA"/>
</dbReference>
<accession>A0A432JL05</accession>
<reference evidence="2" key="1">
    <citation type="submission" date="2018-12" db="EMBL/GenBank/DDBJ databases">
        <authorList>
            <person name="Jadhav K."/>
            <person name="Kushwaha B."/>
            <person name="Jadhav I."/>
        </authorList>
    </citation>
    <scope>NUCLEOTIDE SEQUENCE [LARGE SCALE GENOMIC DNA]</scope>
    <source>
        <strain evidence="2">SBS 10</strain>
    </source>
</reference>
<evidence type="ECO:0000313" key="2">
    <source>
        <dbReference type="EMBL" id="RUA22863.1"/>
    </source>
</evidence>
<dbReference type="AlphaFoldDB" id="A0A432JL05"/>
<feature type="region of interest" description="Disordered" evidence="1">
    <location>
        <begin position="37"/>
        <end position="116"/>
    </location>
</feature>
<proteinExistence type="predicted"/>
<sequence length="154" mass="16856">MAATRLAASRRGGEQIGSGSAAEPVLRLRDGRIVTKLTGIPRDDPGLDDRYCDEDDAERTSHPAASTNGVTAPLPARNQRSLLRHRRTGGPRRSGELVSDDEHYASPSKRRRHRHKRLRTKLLDHNTGVAGWTAGWPGVNPADARATSREQLPS</sequence>